<keyword evidence="1" id="KW-0732">Signal</keyword>
<reference evidence="4" key="1">
    <citation type="submission" date="2018-11" db="EMBL/GenBank/DDBJ databases">
        <title>FDA dAtabase for Regulatory Grade micrObial Sequences (FDA-ARGOS): Supporting development and validation of Infectious Disease Dx tests.</title>
        <authorList>
            <person name="Goldberg B."/>
            <person name="Campos J."/>
            <person name="Tallon L."/>
            <person name="Sadzewicz L."/>
            <person name="Zhao X."/>
            <person name="Vavikolanu K."/>
            <person name="Mehta A."/>
            <person name="Aluvathingal J."/>
            <person name="Nadendla S."/>
            <person name="Geyer C."/>
            <person name="Nandy P."/>
            <person name="Yan Y."/>
            <person name="Sichtig H."/>
        </authorList>
    </citation>
    <scope>NUCLEOTIDE SEQUENCE [LARGE SCALE GENOMIC DNA]</scope>
    <source>
        <strain evidence="4">FDAARGOS_614</strain>
    </source>
</reference>
<dbReference type="InterPro" id="IPR051532">
    <property type="entry name" value="Ester_Hydrolysis_Enzymes"/>
</dbReference>
<dbReference type="OrthoDB" id="9786188at2"/>
<dbReference type="Proteomes" id="UP000270411">
    <property type="component" value="Chromosome 1"/>
</dbReference>
<protein>
    <submittedName>
        <fullName evidence="3">Arylesterase</fullName>
    </submittedName>
</protein>
<dbReference type="GO" id="GO:0004622">
    <property type="term" value="F:phosphatidylcholine lysophospholipase activity"/>
    <property type="evidence" value="ECO:0007669"/>
    <property type="project" value="TreeGrafter"/>
</dbReference>
<dbReference type="EMBL" id="CP033969">
    <property type="protein sequence ID" value="AZG14626.1"/>
    <property type="molecule type" value="Genomic_DNA"/>
</dbReference>
<evidence type="ECO:0000313" key="3">
    <source>
        <dbReference type="EMBL" id="AZG14626.1"/>
    </source>
</evidence>
<evidence type="ECO:0000256" key="1">
    <source>
        <dbReference type="SAM" id="SignalP"/>
    </source>
</evidence>
<organism evidence="3 4">
    <name type="scientific">Cupriavidus pauculus</name>
    <dbReference type="NCBI Taxonomy" id="82633"/>
    <lineage>
        <taxon>Bacteria</taxon>
        <taxon>Pseudomonadati</taxon>
        <taxon>Pseudomonadota</taxon>
        <taxon>Betaproteobacteria</taxon>
        <taxon>Burkholderiales</taxon>
        <taxon>Burkholderiaceae</taxon>
        <taxon>Cupriavidus</taxon>
    </lineage>
</organism>
<dbReference type="PANTHER" id="PTHR30383:SF24">
    <property type="entry name" value="THIOESTERASE 1_PROTEASE 1_LYSOPHOSPHOLIPASE L1"/>
    <property type="match status" value="1"/>
</dbReference>
<dbReference type="CDD" id="cd01822">
    <property type="entry name" value="Lysophospholipase_L1_like"/>
    <property type="match status" value="1"/>
</dbReference>
<feature type="chain" id="PRO_5018098714" evidence="1">
    <location>
        <begin position="37"/>
        <end position="228"/>
    </location>
</feature>
<dbReference type="InterPro" id="IPR013830">
    <property type="entry name" value="SGNH_hydro"/>
</dbReference>
<dbReference type="KEGG" id="cpau:EHF44_14920"/>
<evidence type="ECO:0000313" key="4">
    <source>
        <dbReference type="Proteomes" id="UP000270411"/>
    </source>
</evidence>
<dbReference type="InterPro" id="IPR006311">
    <property type="entry name" value="TAT_signal"/>
</dbReference>
<dbReference type="Pfam" id="PF13472">
    <property type="entry name" value="Lipase_GDSL_2"/>
    <property type="match status" value="1"/>
</dbReference>
<dbReference type="AlphaFoldDB" id="A0A3G8H2N7"/>
<feature type="domain" description="SGNH hydrolase-type esterase" evidence="2">
    <location>
        <begin position="46"/>
        <end position="206"/>
    </location>
</feature>
<dbReference type="SUPFAM" id="SSF52266">
    <property type="entry name" value="SGNH hydrolase"/>
    <property type="match status" value="1"/>
</dbReference>
<dbReference type="PANTHER" id="PTHR30383">
    <property type="entry name" value="THIOESTERASE 1/PROTEASE 1/LYSOPHOSPHOLIPASE L1"/>
    <property type="match status" value="1"/>
</dbReference>
<gene>
    <name evidence="3" type="ORF">EHF44_14920</name>
</gene>
<proteinExistence type="predicted"/>
<accession>A0A3G8H2N7</accession>
<sequence length="228" mass="24806">MEEDMREKIPNVGRRRMLAACCATAVALLCSPAAVAQAPSAPAVLVLGDSLSAEYGIARGTGWVSLLQERLRRERFDYSVVNASISGETTVGGKTRLPDLLKRHKPAVVVVELGANDALRGFSLPSTEANLRAIIGDAQKAGAKVVLVGMRIPPNYGADYTERFFGLFPKLAKEYRTELVPFFLDKVVTRPDWFQEDRIHPTSAAQSALLDTVWPALKPLLRTSAKTG</sequence>
<dbReference type="InterPro" id="IPR036514">
    <property type="entry name" value="SGNH_hydro_sf"/>
</dbReference>
<dbReference type="PROSITE" id="PS51318">
    <property type="entry name" value="TAT"/>
    <property type="match status" value="1"/>
</dbReference>
<name>A0A3G8H2N7_9BURK</name>
<dbReference type="Gene3D" id="3.40.50.1110">
    <property type="entry name" value="SGNH hydrolase"/>
    <property type="match status" value="1"/>
</dbReference>
<evidence type="ECO:0000259" key="2">
    <source>
        <dbReference type="Pfam" id="PF13472"/>
    </source>
</evidence>
<feature type="signal peptide" evidence="1">
    <location>
        <begin position="1"/>
        <end position="36"/>
    </location>
</feature>